<evidence type="ECO:0000256" key="1">
    <source>
        <dbReference type="ARBA" id="ARBA00022664"/>
    </source>
</evidence>
<evidence type="ECO:0000256" key="4">
    <source>
        <dbReference type="PROSITE-ProRule" id="PRU00176"/>
    </source>
</evidence>
<protein>
    <recommendedName>
        <fullName evidence="5">RRM domain-containing protein</fullName>
    </recommendedName>
</protein>
<dbReference type="Proteomes" id="UP000265520">
    <property type="component" value="Unassembled WGS sequence"/>
</dbReference>
<feature type="non-terminal residue" evidence="6">
    <location>
        <position position="179"/>
    </location>
</feature>
<dbReference type="AlphaFoldDB" id="A0A392PNW1"/>
<keyword evidence="4" id="KW-0694">RNA-binding</keyword>
<reference evidence="6 7" key="1">
    <citation type="journal article" date="2018" name="Front. Plant Sci.">
        <title>Red Clover (Trifolium pratense) and Zigzag Clover (T. medium) - A Picture of Genomic Similarities and Differences.</title>
        <authorList>
            <person name="Dluhosova J."/>
            <person name="Istvanek J."/>
            <person name="Nedelnik J."/>
            <person name="Repkova J."/>
        </authorList>
    </citation>
    <scope>NUCLEOTIDE SEQUENCE [LARGE SCALE GENOMIC DNA]</scope>
    <source>
        <strain evidence="7">cv. 10/8</strain>
        <tissue evidence="6">Leaf</tissue>
    </source>
</reference>
<feature type="non-terminal residue" evidence="6">
    <location>
        <position position="1"/>
    </location>
</feature>
<dbReference type="PROSITE" id="PS50102">
    <property type="entry name" value="RRM"/>
    <property type="match status" value="1"/>
</dbReference>
<dbReference type="InterPro" id="IPR000504">
    <property type="entry name" value="RRM_dom"/>
</dbReference>
<comment type="caution">
    <text evidence="6">The sequence shown here is derived from an EMBL/GenBank/DDBJ whole genome shotgun (WGS) entry which is preliminary data.</text>
</comment>
<evidence type="ECO:0000313" key="7">
    <source>
        <dbReference type="Proteomes" id="UP000265520"/>
    </source>
</evidence>
<evidence type="ECO:0000259" key="5">
    <source>
        <dbReference type="PROSITE" id="PS50102"/>
    </source>
</evidence>
<dbReference type="InterPro" id="IPR012677">
    <property type="entry name" value="Nucleotide-bd_a/b_plait_sf"/>
</dbReference>
<organism evidence="6 7">
    <name type="scientific">Trifolium medium</name>
    <dbReference type="NCBI Taxonomy" id="97028"/>
    <lineage>
        <taxon>Eukaryota</taxon>
        <taxon>Viridiplantae</taxon>
        <taxon>Streptophyta</taxon>
        <taxon>Embryophyta</taxon>
        <taxon>Tracheophyta</taxon>
        <taxon>Spermatophyta</taxon>
        <taxon>Magnoliopsida</taxon>
        <taxon>eudicotyledons</taxon>
        <taxon>Gunneridae</taxon>
        <taxon>Pentapetalae</taxon>
        <taxon>rosids</taxon>
        <taxon>fabids</taxon>
        <taxon>Fabales</taxon>
        <taxon>Fabaceae</taxon>
        <taxon>Papilionoideae</taxon>
        <taxon>50 kb inversion clade</taxon>
        <taxon>NPAAA clade</taxon>
        <taxon>Hologalegina</taxon>
        <taxon>IRL clade</taxon>
        <taxon>Trifolieae</taxon>
        <taxon>Trifolium</taxon>
    </lineage>
</organism>
<dbReference type="GO" id="GO:0008380">
    <property type="term" value="P:RNA splicing"/>
    <property type="evidence" value="ECO:0007669"/>
    <property type="project" value="UniProtKB-KW"/>
</dbReference>
<keyword evidence="2" id="KW-0747">Spliceosome</keyword>
<dbReference type="GO" id="GO:0003723">
    <property type="term" value="F:RNA binding"/>
    <property type="evidence" value="ECO:0007669"/>
    <property type="project" value="UniProtKB-UniRule"/>
</dbReference>
<evidence type="ECO:0000313" key="6">
    <source>
        <dbReference type="EMBL" id="MCI13778.1"/>
    </source>
</evidence>
<accession>A0A392PNW1</accession>
<dbReference type="InterPro" id="IPR050907">
    <property type="entry name" value="SRSF"/>
</dbReference>
<proteinExistence type="predicted"/>
<keyword evidence="1" id="KW-0507">mRNA processing</keyword>
<dbReference type="GO" id="GO:0006397">
    <property type="term" value="P:mRNA processing"/>
    <property type="evidence" value="ECO:0007669"/>
    <property type="project" value="UniProtKB-KW"/>
</dbReference>
<dbReference type="CDD" id="cd00590">
    <property type="entry name" value="RRM_SF"/>
    <property type="match status" value="1"/>
</dbReference>
<sequence length="179" mass="20628">KKREGGEGSRSRPRGYVHRLDQVSTSFFFTNFPKVVKAADLWPRFARFGRVGEVYIPNKVDKQGHRFGFVKFRDVSDATELLRRISNIWVDSFKLRVNLAKFRKNTTPTAKVAQRVVPVSNQSHVQADRSFRKALVEEVEVEDEVLNKLGGAYVGYLVVDKEAIVLQNQFRMEGFQHLQ</sequence>
<dbReference type="Pfam" id="PF00076">
    <property type="entry name" value="RRM_1"/>
    <property type="match status" value="1"/>
</dbReference>
<evidence type="ECO:0000256" key="2">
    <source>
        <dbReference type="ARBA" id="ARBA00022728"/>
    </source>
</evidence>
<dbReference type="GO" id="GO:0005681">
    <property type="term" value="C:spliceosomal complex"/>
    <property type="evidence" value="ECO:0007669"/>
    <property type="project" value="UniProtKB-KW"/>
</dbReference>
<evidence type="ECO:0000256" key="3">
    <source>
        <dbReference type="ARBA" id="ARBA00023187"/>
    </source>
</evidence>
<feature type="domain" description="RRM" evidence="5">
    <location>
        <begin position="25"/>
        <end position="102"/>
    </location>
</feature>
<dbReference type="PANTHER" id="PTHR23147">
    <property type="entry name" value="SERINE/ARGININE RICH SPLICING FACTOR"/>
    <property type="match status" value="1"/>
</dbReference>
<name>A0A392PNW1_9FABA</name>
<keyword evidence="3" id="KW-0508">mRNA splicing</keyword>
<dbReference type="SMART" id="SM00360">
    <property type="entry name" value="RRM"/>
    <property type="match status" value="1"/>
</dbReference>
<dbReference type="Gene3D" id="3.30.70.330">
    <property type="match status" value="1"/>
</dbReference>
<dbReference type="InterPro" id="IPR035979">
    <property type="entry name" value="RBD_domain_sf"/>
</dbReference>
<keyword evidence="7" id="KW-1185">Reference proteome</keyword>
<dbReference type="SUPFAM" id="SSF54928">
    <property type="entry name" value="RNA-binding domain, RBD"/>
    <property type="match status" value="1"/>
</dbReference>
<dbReference type="EMBL" id="LXQA010089563">
    <property type="protein sequence ID" value="MCI13778.1"/>
    <property type="molecule type" value="Genomic_DNA"/>
</dbReference>